<feature type="transmembrane region" description="Helical" evidence="8">
    <location>
        <begin position="20"/>
        <end position="41"/>
    </location>
</feature>
<accession>A0ABS1GK05</accession>
<evidence type="ECO:0000256" key="1">
    <source>
        <dbReference type="ARBA" id="ARBA00004162"/>
    </source>
</evidence>
<keyword evidence="10" id="KW-1185">Reference proteome</keyword>
<keyword evidence="7" id="KW-0653">Protein transport</keyword>
<keyword evidence="6 8" id="KW-0472">Membrane</keyword>
<dbReference type="PANTHER" id="PTHR30558">
    <property type="entry name" value="EXBD MEMBRANE COMPONENT OF PMF-DRIVEN MACROMOLECULE IMPORT SYSTEM"/>
    <property type="match status" value="1"/>
</dbReference>
<evidence type="ECO:0000256" key="5">
    <source>
        <dbReference type="ARBA" id="ARBA00022989"/>
    </source>
</evidence>
<evidence type="ECO:0000256" key="7">
    <source>
        <dbReference type="RuleBase" id="RU003879"/>
    </source>
</evidence>
<keyword evidence="4 7" id="KW-0812">Transmembrane</keyword>
<comment type="subcellular location">
    <subcellularLocation>
        <location evidence="1">Cell membrane</location>
        <topology evidence="1">Single-pass membrane protein</topology>
    </subcellularLocation>
    <subcellularLocation>
        <location evidence="7">Cell membrane</location>
        <topology evidence="7">Single-pass type II membrane protein</topology>
    </subcellularLocation>
</comment>
<organism evidence="9 10">
    <name type="scientific">Persephonella atlantica</name>
    <dbReference type="NCBI Taxonomy" id="2699429"/>
    <lineage>
        <taxon>Bacteria</taxon>
        <taxon>Pseudomonadati</taxon>
        <taxon>Aquificota</taxon>
        <taxon>Aquificia</taxon>
        <taxon>Aquificales</taxon>
        <taxon>Hydrogenothermaceae</taxon>
        <taxon>Persephonella</taxon>
    </lineage>
</organism>
<dbReference type="Gene3D" id="3.30.420.270">
    <property type="match status" value="1"/>
</dbReference>
<gene>
    <name evidence="9" type="ORF">GWK41_09245</name>
</gene>
<dbReference type="Proteomes" id="UP000772812">
    <property type="component" value="Unassembled WGS sequence"/>
</dbReference>
<evidence type="ECO:0000256" key="8">
    <source>
        <dbReference type="SAM" id="Phobius"/>
    </source>
</evidence>
<keyword evidence="3" id="KW-1003">Cell membrane</keyword>
<keyword evidence="7" id="KW-0813">Transport</keyword>
<dbReference type="RefSeq" id="WP_200674774.1">
    <property type="nucleotide sequence ID" value="NZ_JAACYA010000002.1"/>
</dbReference>
<evidence type="ECO:0000256" key="6">
    <source>
        <dbReference type="ARBA" id="ARBA00023136"/>
    </source>
</evidence>
<name>A0ABS1GK05_9AQUI</name>
<comment type="caution">
    <text evidence="9">The sequence shown here is derived from an EMBL/GenBank/DDBJ whole genome shotgun (WGS) entry which is preliminary data.</text>
</comment>
<reference evidence="9 10" key="1">
    <citation type="journal article" date="2021" name="Syst. Appl. Microbiol.">
        <title>Persephonella atlantica sp. nov.: How to adapt to physico-chemical gradients in high temperature hydrothermal habitats.</title>
        <authorList>
            <person name="Francois D.X."/>
            <person name="Godfroy A."/>
            <person name="Mathien C."/>
            <person name="Aube J."/>
            <person name="Cathalot C."/>
            <person name="Lesongeur F."/>
            <person name="L'Haridon S."/>
            <person name="Philippon X."/>
            <person name="Roussel E.G."/>
        </authorList>
    </citation>
    <scope>NUCLEOTIDE SEQUENCE [LARGE SCALE GENOMIC DNA]</scope>
    <source>
        <strain evidence="9 10">MO1340</strain>
    </source>
</reference>
<comment type="similarity">
    <text evidence="2 7">Belongs to the ExbD/TolR family.</text>
</comment>
<sequence>MNFKKYLRSEDRGFVVDMTALVDIAFIIILFLGIVSTLAPISSINVELPKAKAEKTTVEPLKIFVDKDGNYYIGRKKASEKEIGEFIKSKGAKSLVIVADRRVMYGKVVRLMDIAKENGVEEINIATRRGD</sequence>
<evidence type="ECO:0000313" key="9">
    <source>
        <dbReference type="EMBL" id="MBK3333254.1"/>
    </source>
</evidence>
<proteinExistence type="inferred from homology"/>
<dbReference type="Pfam" id="PF02472">
    <property type="entry name" value="ExbD"/>
    <property type="match status" value="1"/>
</dbReference>
<evidence type="ECO:0000313" key="10">
    <source>
        <dbReference type="Proteomes" id="UP000772812"/>
    </source>
</evidence>
<dbReference type="EMBL" id="JAACYA010000002">
    <property type="protein sequence ID" value="MBK3333254.1"/>
    <property type="molecule type" value="Genomic_DNA"/>
</dbReference>
<evidence type="ECO:0000256" key="3">
    <source>
        <dbReference type="ARBA" id="ARBA00022475"/>
    </source>
</evidence>
<dbReference type="InterPro" id="IPR003400">
    <property type="entry name" value="ExbD"/>
</dbReference>
<protein>
    <submittedName>
        <fullName evidence="9">Biopolymer transporter ExbD</fullName>
    </submittedName>
</protein>
<keyword evidence="5 8" id="KW-1133">Transmembrane helix</keyword>
<evidence type="ECO:0000256" key="2">
    <source>
        <dbReference type="ARBA" id="ARBA00005811"/>
    </source>
</evidence>
<evidence type="ECO:0000256" key="4">
    <source>
        <dbReference type="ARBA" id="ARBA00022692"/>
    </source>
</evidence>